<evidence type="ECO:0000256" key="3">
    <source>
        <dbReference type="ARBA" id="ARBA00022692"/>
    </source>
</evidence>
<feature type="transmembrane region" description="Helical" evidence="6">
    <location>
        <begin position="102"/>
        <end position="124"/>
    </location>
</feature>
<feature type="transmembrane region" description="Helical" evidence="6">
    <location>
        <begin position="202"/>
        <end position="225"/>
    </location>
</feature>
<dbReference type="PANTHER" id="PTHR43124">
    <property type="entry name" value="PURINE EFFLUX PUMP PBUE"/>
    <property type="match status" value="1"/>
</dbReference>
<feature type="transmembrane region" description="Helical" evidence="6">
    <location>
        <begin position="323"/>
        <end position="345"/>
    </location>
</feature>
<dbReference type="CDD" id="cd17324">
    <property type="entry name" value="MFS_NepI_like"/>
    <property type="match status" value="1"/>
</dbReference>
<dbReference type="Gene3D" id="1.20.1250.20">
    <property type="entry name" value="MFS general substrate transporter like domains"/>
    <property type="match status" value="2"/>
</dbReference>
<dbReference type="GO" id="GO:0022857">
    <property type="term" value="F:transmembrane transporter activity"/>
    <property type="evidence" value="ECO:0007669"/>
    <property type="project" value="InterPro"/>
</dbReference>
<dbReference type="SUPFAM" id="SSF103473">
    <property type="entry name" value="MFS general substrate transporter"/>
    <property type="match status" value="1"/>
</dbReference>
<evidence type="ECO:0000256" key="1">
    <source>
        <dbReference type="ARBA" id="ARBA00004651"/>
    </source>
</evidence>
<evidence type="ECO:0000313" key="8">
    <source>
        <dbReference type="EMBL" id="MCP2354386.1"/>
    </source>
</evidence>
<dbReference type="AlphaFoldDB" id="A0A9X2K2B9"/>
<dbReference type="InterPro" id="IPR011701">
    <property type="entry name" value="MFS"/>
</dbReference>
<dbReference type="EMBL" id="JAMZEB010000002">
    <property type="protein sequence ID" value="MCP2354386.1"/>
    <property type="molecule type" value="Genomic_DNA"/>
</dbReference>
<feature type="transmembrane region" description="Helical" evidence="6">
    <location>
        <begin position="131"/>
        <end position="152"/>
    </location>
</feature>
<dbReference type="InterPro" id="IPR050189">
    <property type="entry name" value="MFS_Efflux_Transporters"/>
</dbReference>
<dbReference type="RefSeq" id="WP_253740867.1">
    <property type="nucleotide sequence ID" value="NZ_BAABKA010000048.1"/>
</dbReference>
<feature type="transmembrane region" description="Helical" evidence="6">
    <location>
        <begin position="158"/>
        <end position="181"/>
    </location>
</feature>
<dbReference type="Pfam" id="PF07690">
    <property type="entry name" value="MFS_1"/>
    <property type="match status" value="1"/>
</dbReference>
<protein>
    <submittedName>
        <fullName evidence="8">DHA1 family chloramphenicol resistance protein-like MFS transporter</fullName>
    </submittedName>
</protein>
<name>A0A9X2K2B9_9ACTN</name>
<feature type="domain" description="Major facilitator superfamily (MFS) profile" evidence="7">
    <location>
        <begin position="4"/>
        <end position="381"/>
    </location>
</feature>
<evidence type="ECO:0000256" key="5">
    <source>
        <dbReference type="ARBA" id="ARBA00023136"/>
    </source>
</evidence>
<evidence type="ECO:0000256" key="4">
    <source>
        <dbReference type="ARBA" id="ARBA00022989"/>
    </source>
</evidence>
<comment type="subcellular location">
    <subcellularLocation>
        <location evidence="1">Cell membrane</location>
        <topology evidence="1">Multi-pass membrane protein</topology>
    </subcellularLocation>
</comment>
<feature type="transmembrane region" description="Helical" evidence="6">
    <location>
        <begin position="291"/>
        <end position="311"/>
    </location>
</feature>
<comment type="caution">
    <text evidence="8">The sequence shown here is derived from an EMBL/GenBank/DDBJ whole genome shotgun (WGS) entry which is preliminary data.</text>
</comment>
<organism evidence="8 9">
    <name type="scientific">Nonomuraea thailandensis</name>
    <dbReference type="NCBI Taxonomy" id="1188745"/>
    <lineage>
        <taxon>Bacteria</taxon>
        <taxon>Bacillati</taxon>
        <taxon>Actinomycetota</taxon>
        <taxon>Actinomycetes</taxon>
        <taxon>Streptosporangiales</taxon>
        <taxon>Streptosporangiaceae</taxon>
        <taxon>Nonomuraea</taxon>
    </lineage>
</organism>
<feature type="transmembrane region" description="Helical" evidence="6">
    <location>
        <begin position="42"/>
        <end position="63"/>
    </location>
</feature>
<dbReference type="PANTHER" id="PTHR43124:SF3">
    <property type="entry name" value="CHLORAMPHENICOL EFFLUX PUMP RV0191"/>
    <property type="match status" value="1"/>
</dbReference>
<keyword evidence="3 6" id="KW-0812">Transmembrane</keyword>
<keyword evidence="2" id="KW-1003">Cell membrane</keyword>
<evidence type="ECO:0000259" key="7">
    <source>
        <dbReference type="PROSITE" id="PS50850"/>
    </source>
</evidence>
<dbReference type="GO" id="GO:0005886">
    <property type="term" value="C:plasma membrane"/>
    <property type="evidence" value="ECO:0007669"/>
    <property type="project" value="UniProtKB-SubCell"/>
</dbReference>
<dbReference type="InterPro" id="IPR036259">
    <property type="entry name" value="MFS_trans_sf"/>
</dbReference>
<dbReference type="InterPro" id="IPR020846">
    <property type="entry name" value="MFS_dom"/>
</dbReference>
<gene>
    <name evidence="8" type="ORF">HD597_001406</name>
</gene>
<reference evidence="8" key="1">
    <citation type="submission" date="2022-06" db="EMBL/GenBank/DDBJ databases">
        <title>Sequencing the genomes of 1000 actinobacteria strains.</title>
        <authorList>
            <person name="Klenk H.-P."/>
        </authorList>
    </citation>
    <scope>NUCLEOTIDE SEQUENCE</scope>
    <source>
        <strain evidence="8">DSM 46694</strain>
    </source>
</reference>
<dbReference type="Proteomes" id="UP001139648">
    <property type="component" value="Unassembled WGS sequence"/>
</dbReference>
<evidence type="ECO:0000313" key="9">
    <source>
        <dbReference type="Proteomes" id="UP001139648"/>
    </source>
</evidence>
<dbReference type="NCBIfam" id="NF033135">
    <property type="entry name" value="cmx_cmrA"/>
    <property type="match status" value="1"/>
</dbReference>
<keyword evidence="4 6" id="KW-1133">Transmembrane helix</keyword>
<proteinExistence type="predicted"/>
<sequence length="399" mass="40008">MPLAVYVLGLSIFAQGTSELMLAGLLPELARDLGVSVPDAGLLISAFAIGMLVGAPVLAVVTLRWPRRTVLLAFLGLFALSHVAGALTSSYGVLFATRVVGAFVYAGFWAVAAGTAIGLVPAGARARAMSVLAGGLTVATVLGLSAGTVIGQHLGWRAAFWAVAALSALAGIGVFATIPGGRPDSGSLPRVSDELRALGRPALWLAYGTTALTTGALLSSFSYLSPLLSDVTGVDPAWVPAVLGLYGVGSLLGITLGGRIADARPYPLLYAGVTGLILTSAALAASAPVALLAIPLIFLLGAFGFGTNPALNARPFALARNAPTLAAAMNVAAFNVGITAGPWAGGLAIDAGLGYASVAWIGAAIGVAALAAVALGASLHRRSELVRVRPETSEIRSAV</sequence>
<evidence type="ECO:0000256" key="6">
    <source>
        <dbReference type="SAM" id="Phobius"/>
    </source>
</evidence>
<feature type="transmembrane region" description="Helical" evidence="6">
    <location>
        <begin position="357"/>
        <end position="379"/>
    </location>
</feature>
<feature type="transmembrane region" description="Helical" evidence="6">
    <location>
        <begin position="237"/>
        <end position="256"/>
    </location>
</feature>
<evidence type="ECO:0000256" key="2">
    <source>
        <dbReference type="ARBA" id="ARBA00022475"/>
    </source>
</evidence>
<keyword evidence="5 6" id="KW-0472">Membrane</keyword>
<keyword evidence="9" id="KW-1185">Reference proteome</keyword>
<accession>A0A9X2K2B9</accession>
<feature type="transmembrane region" description="Helical" evidence="6">
    <location>
        <begin position="268"/>
        <end position="285"/>
    </location>
</feature>
<feature type="transmembrane region" description="Helical" evidence="6">
    <location>
        <begin position="70"/>
        <end position="96"/>
    </location>
</feature>
<dbReference type="PROSITE" id="PS50850">
    <property type="entry name" value="MFS"/>
    <property type="match status" value="1"/>
</dbReference>